<name>A0ABZ0TJ09_9SPHI</name>
<dbReference type="InterPro" id="IPR036514">
    <property type="entry name" value="SGNH_hydro_sf"/>
</dbReference>
<dbReference type="PANTHER" id="PTHR30383">
    <property type="entry name" value="THIOESTERASE 1/PROTEASE 1/LYSOPHOSPHOLIPASE L1"/>
    <property type="match status" value="1"/>
</dbReference>
<organism evidence="2 3">
    <name type="scientific">Mucilaginibacter sabulilitoris</name>
    <dbReference type="NCBI Taxonomy" id="1173583"/>
    <lineage>
        <taxon>Bacteria</taxon>
        <taxon>Pseudomonadati</taxon>
        <taxon>Bacteroidota</taxon>
        <taxon>Sphingobacteriia</taxon>
        <taxon>Sphingobacteriales</taxon>
        <taxon>Sphingobacteriaceae</taxon>
        <taxon>Mucilaginibacter</taxon>
    </lineage>
</organism>
<dbReference type="PANTHER" id="PTHR30383:SF24">
    <property type="entry name" value="THIOESTERASE 1_PROTEASE 1_LYSOPHOSPHOLIPASE L1"/>
    <property type="match status" value="1"/>
</dbReference>
<keyword evidence="3" id="KW-1185">Reference proteome</keyword>
<protein>
    <submittedName>
        <fullName evidence="2">Arylesterase</fullName>
    </submittedName>
</protein>
<evidence type="ECO:0000313" key="2">
    <source>
        <dbReference type="EMBL" id="WPU92646.1"/>
    </source>
</evidence>
<dbReference type="InterPro" id="IPR008265">
    <property type="entry name" value="Lipase_GDSL_AS"/>
</dbReference>
<reference evidence="2 3" key="1">
    <citation type="submission" date="2023-11" db="EMBL/GenBank/DDBJ databases">
        <title>Analysis of the Genomes of Mucilaginibacter gossypii cycad 4 and M. sabulilitoris SNA2: microbes with the potential for plant growth promotion.</title>
        <authorList>
            <person name="Hirsch A.M."/>
            <person name="Humm E."/>
            <person name="Rubbi M."/>
            <person name="Del Vecchio G."/>
            <person name="Ha S.M."/>
            <person name="Pellegrini M."/>
            <person name="Gunsalus R.P."/>
        </authorList>
    </citation>
    <scope>NUCLEOTIDE SEQUENCE [LARGE SCALE GENOMIC DNA]</scope>
    <source>
        <strain evidence="2 3">SNA2</strain>
    </source>
</reference>
<dbReference type="Proteomes" id="UP001324380">
    <property type="component" value="Chromosome"/>
</dbReference>
<dbReference type="Gene3D" id="3.40.50.1110">
    <property type="entry name" value="SGNH hydrolase"/>
    <property type="match status" value="1"/>
</dbReference>
<dbReference type="SUPFAM" id="SSF52266">
    <property type="entry name" value="SGNH hydrolase"/>
    <property type="match status" value="1"/>
</dbReference>
<evidence type="ECO:0000259" key="1">
    <source>
        <dbReference type="Pfam" id="PF13472"/>
    </source>
</evidence>
<evidence type="ECO:0000313" key="3">
    <source>
        <dbReference type="Proteomes" id="UP001324380"/>
    </source>
</evidence>
<sequence>MYNILFFGDSLTAGYGLKNVKTESLPALVQQKIDAEKLPYHVINGGLSGDNTAGGLLRLDYWTNRPIHIFVLELGVNDIIRGISPQTTFKNLQAIIDKVKLKFPNVKLALMGMEIPAFIPGLFAAEFRAIFRKLADANQMAFVPFYLKDVAGRPHLNLPDMLHPSAEGYRIMADNVWPVLLPLL</sequence>
<dbReference type="RefSeq" id="WP_321561806.1">
    <property type="nucleotide sequence ID" value="NZ_CP139558.1"/>
</dbReference>
<dbReference type="Pfam" id="PF13472">
    <property type="entry name" value="Lipase_GDSL_2"/>
    <property type="match status" value="1"/>
</dbReference>
<dbReference type="InterPro" id="IPR013830">
    <property type="entry name" value="SGNH_hydro"/>
</dbReference>
<dbReference type="EMBL" id="CP139558">
    <property type="protein sequence ID" value="WPU92646.1"/>
    <property type="molecule type" value="Genomic_DNA"/>
</dbReference>
<gene>
    <name evidence="2" type="ORF">SNE25_25305</name>
</gene>
<dbReference type="CDD" id="cd01822">
    <property type="entry name" value="Lysophospholipase_L1_like"/>
    <property type="match status" value="1"/>
</dbReference>
<dbReference type="InterPro" id="IPR051532">
    <property type="entry name" value="Ester_Hydrolysis_Enzymes"/>
</dbReference>
<accession>A0ABZ0TJ09</accession>
<proteinExistence type="predicted"/>
<feature type="domain" description="SGNH hydrolase-type esterase" evidence="1">
    <location>
        <begin position="6"/>
        <end position="171"/>
    </location>
</feature>
<dbReference type="PROSITE" id="PS01098">
    <property type="entry name" value="LIPASE_GDSL_SER"/>
    <property type="match status" value="1"/>
</dbReference>